<accession>K6X1M9</accession>
<sequence length="139" mass="15215">MTMQSMQRSAYDEFRWAQELFARRDPAGAAKVLEGLLDRVRGEADSQTASAEQVGAEQVGAVRTELMRAYFHTARLGPAEALAREALDADPTDSDAALLLARVLQRRSRHDEVAALLPRLEALLGADDEGVALLRGRAR</sequence>
<dbReference type="OrthoDB" id="9799122at2"/>
<dbReference type="RefSeq" id="WP_006594799.1">
    <property type="nucleotide sequence ID" value="NZ_BAHD01000120.1"/>
</dbReference>
<dbReference type="AlphaFoldDB" id="K6X1M9"/>
<evidence type="ECO:0000313" key="1">
    <source>
        <dbReference type="EMBL" id="GAB98267.1"/>
    </source>
</evidence>
<evidence type="ECO:0008006" key="3">
    <source>
        <dbReference type="Google" id="ProtNLM"/>
    </source>
</evidence>
<dbReference type="InterPro" id="IPR011990">
    <property type="entry name" value="TPR-like_helical_dom_sf"/>
</dbReference>
<dbReference type="STRING" id="1184609.KILIM_120_00020"/>
<comment type="caution">
    <text evidence="1">The sequence shown here is derived from an EMBL/GenBank/DDBJ whole genome shotgun (WGS) entry which is preliminary data.</text>
</comment>
<name>K6X1M9_9MICO</name>
<gene>
    <name evidence="1" type="ORF">KILIM_120_00020</name>
</gene>
<dbReference type="SUPFAM" id="SSF48452">
    <property type="entry name" value="TPR-like"/>
    <property type="match status" value="1"/>
</dbReference>
<protein>
    <recommendedName>
        <fullName evidence="3">Tetratricopeptide repeat protein</fullName>
    </recommendedName>
</protein>
<organism evidence="1 2">
    <name type="scientific">Kineosphaera limosa NBRC 100340</name>
    <dbReference type="NCBI Taxonomy" id="1184609"/>
    <lineage>
        <taxon>Bacteria</taxon>
        <taxon>Bacillati</taxon>
        <taxon>Actinomycetota</taxon>
        <taxon>Actinomycetes</taxon>
        <taxon>Micrococcales</taxon>
        <taxon>Dermatophilaceae</taxon>
        <taxon>Kineosphaera</taxon>
    </lineage>
</organism>
<dbReference type="EMBL" id="BAHD01000120">
    <property type="protein sequence ID" value="GAB98267.1"/>
    <property type="molecule type" value="Genomic_DNA"/>
</dbReference>
<keyword evidence="2" id="KW-1185">Reference proteome</keyword>
<dbReference type="Proteomes" id="UP000008366">
    <property type="component" value="Unassembled WGS sequence"/>
</dbReference>
<reference evidence="1 2" key="1">
    <citation type="submission" date="2012-08" db="EMBL/GenBank/DDBJ databases">
        <title>Whole genome shotgun sequence of Kineosphaera limosa NBRC 100340.</title>
        <authorList>
            <person name="Yoshida I."/>
            <person name="Isaki S."/>
            <person name="Hosoyama A."/>
            <person name="Tsuchikane K."/>
            <person name="Katsumata H."/>
            <person name="Ando Y."/>
            <person name="Ohji S."/>
            <person name="Hamada M."/>
            <person name="Tamura T."/>
            <person name="Yamazoe A."/>
            <person name="Yamazaki S."/>
            <person name="Fujita N."/>
        </authorList>
    </citation>
    <scope>NUCLEOTIDE SEQUENCE [LARGE SCALE GENOMIC DNA]</scope>
    <source>
        <strain evidence="1 2">NBRC 100340</strain>
    </source>
</reference>
<evidence type="ECO:0000313" key="2">
    <source>
        <dbReference type="Proteomes" id="UP000008366"/>
    </source>
</evidence>
<dbReference type="Gene3D" id="1.25.40.10">
    <property type="entry name" value="Tetratricopeptide repeat domain"/>
    <property type="match status" value="1"/>
</dbReference>
<proteinExistence type="predicted"/>